<evidence type="ECO:0000313" key="8">
    <source>
        <dbReference type="EMBL" id="SEQ34000.1"/>
    </source>
</evidence>
<comment type="cofactor">
    <cofactor evidence="1 5">
        <name>FAD</name>
        <dbReference type="ChEBI" id="CHEBI:57692"/>
    </cofactor>
</comment>
<evidence type="ECO:0000256" key="5">
    <source>
        <dbReference type="RuleBase" id="RU362125"/>
    </source>
</evidence>
<evidence type="ECO:0000259" key="7">
    <source>
        <dbReference type="Pfam" id="PF02770"/>
    </source>
</evidence>
<evidence type="ECO:0000256" key="2">
    <source>
        <dbReference type="ARBA" id="ARBA00009347"/>
    </source>
</evidence>
<dbReference type="InterPro" id="IPR036250">
    <property type="entry name" value="AcylCo_DH-like_C"/>
</dbReference>
<keyword evidence="4 5" id="KW-0274">FAD</keyword>
<dbReference type="SUPFAM" id="SSF47203">
    <property type="entry name" value="Acyl-CoA dehydrogenase C-terminal domain-like"/>
    <property type="match status" value="1"/>
</dbReference>
<protein>
    <submittedName>
        <fullName evidence="8">Acyl-CoA dehydrogenase</fullName>
    </submittedName>
</protein>
<dbReference type="InterPro" id="IPR006089">
    <property type="entry name" value="Acyl-CoA_DH_CS"/>
</dbReference>
<keyword evidence="5" id="KW-0560">Oxidoreductase</keyword>
<comment type="similarity">
    <text evidence="2 5">Belongs to the acyl-CoA dehydrogenase family.</text>
</comment>
<dbReference type="SUPFAM" id="SSF56645">
    <property type="entry name" value="Acyl-CoA dehydrogenase NM domain-like"/>
    <property type="match status" value="1"/>
</dbReference>
<gene>
    <name evidence="8" type="ORF">SAMN05216195_102185</name>
</gene>
<dbReference type="PANTHER" id="PTHR43884">
    <property type="entry name" value="ACYL-COA DEHYDROGENASE"/>
    <property type="match status" value="1"/>
</dbReference>
<name>A0A1H9F7R5_9PSEU</name>
<keyword evidence="3 5" id="KW-0285">Flavoprotein</keyword>
<evidence type="ECO:0000256" key="3">
    <source>
        <dbReference type="ARBA" id="ARBA00022630"/>
    </source>
</evidence>
<reference evidence="9" key="1">
    <citation type="submission" date="2016-10" db="EMBL/GenBank/DDBJ databases">
        <authorList>
            <person name="Varghese N."/>
            <person name="Submissions S."/>
        </authorList>
    </citation>
    <scope>NUCLEOTIDE SEQUENCE [LARGE SCALE GENOMIC DNA]</scope>
    <source>
        <strain evidence="9">CGMCC 4.578</strain>
    </source>
</reference>
<dbReference type="Pfam" id="PF00441">
    <property type="entry name" value="Acyl-CoA_dh_1"/>
    <property type="match status" value="1"/>
</dbReference>
<evidence type="ECO:0000259" key="6">
    <source>
        <dbReference type="Pfam" id="PF00441"/>
    </source>
</evidence>
<sequence>MNTGATDFTARWAGIASSALAGLSTADFRTRWKALADSGVLAGVRDGPRGVVTDTLAAIEGLGIGGTSPGLCYALTSQHFGVQSPLRAAGSAAWAALSEGVERGDTLMCHALTEEGGGSDPLSMATRAEPANGGWVLTGRKAFVTAAPIADHALVFARTDVERTPFALSAFLVDLSSAGVSRSEPFPKKALTDVPMGAIDFDSVRLGPEQLVGREGAGLALLTTTTSWERGLLLGYALGPMRLVLDRTVEWARRRKQFGRPMGASHLVAGRLADMATLLHRSRTLIFAMAQRFDSGEPARRLASEAAMTKVSVSEDLLSFTQHAAALGGVRSFVSDTGLTADLTDAMAAAVYAGPNDLLRVSVARELGLPVEN</sequence>
<dbReference type="CDD" id="cd00567">
    <property type="entry name" value="ACAD"/>
    <property type="match status" value="1"/>
</dbReference>
<feature type="domain" description="Acyl-CoA oxidase/dehydrogenase middle" evidence="7">
    <location>
        <begin position="109"/>
        <end position="204"/>
    </location>
</feature>
<feature type="domain" description="Acyl-CoA dehydrogenase/oxidase C-terminal" evidence="6">
    <location>
        <begin position="216"/>
        <end position="367"/>
    </location>
</feature>
<dbReference type="PANTHER" id="PTHR43884:SF12">
    <property type="entry name" value="ISOVALERYL-COA DEHYDROGENASE, MITOCHONDRIAL-RELATED"/>
    <property type="match status" value="1"/>
</dbReference>
<organism evidence="8 9">
    <name type="scientific">Lentzea flaviverrucosa</name>
    <dbReference type="NCBI Taxonomy" id="200379"/>
    <lineage>
        <taxon>Bacteria</taxon>
        <taxon>Bacillati</taxon>
        <taxon>Actinomycetota</taxon>
        <taxon>Actinomycetes</taxon>
        <taxon>Pseudonocardiales</taxon>
        <taxon>Pseudonocardiaceae</taxon>
        <taxon>Lentzea</taxon>
    </lineage>
</organism>
<dbReference type="Gene3D" id="2.40.110.10">
    <property type="entry name" value="Butyryl-CoA Dehydrogenase, subunit A, domain 2"/>
    <property type="match status" value="1"/>
</dbReference>
<dbReference type="InterPro" id="IPR006091">
    <property type="entry name" value="Acyl-CoA_Oxase/DH_mid-dom"/>
</dbReference>
<proteinExistence type="inferred from homology"/>
<dbReference type="InterPro" id="IPR046373">
    <property type="entry name" value="Acyl-CoA_Oxase/DH_mid-dom_sf"/>
</dbReference>
<dbReference type="OrthoDB" id="5241155at2"/>
<keyword evidence="9" id="KW-1185">Reference proteome</keyword>
<dbReference type="InterPro" id="IPR009100">
    <property type="entry name" value="AcylCoA_DH/oxidase_NM_dom_sf"/>
</dbReference>
<dbReference type="Gene3D" id="1.20.140.10">
    <property type="entry name" value="Butyryl-CoA Dehydrogenase, subunit A, domain 3"/>
    <property type="match status" value="1"/>
</dbReference>
<dbReference type="PROSITE" id="PS00072">
    <property type="entry name" value="ACYL_COA_DH_1"/>
    <property type="match status" value="1"/>
</dbReference>
<dbReference type="AlphaFoldDB" id="A0A1H9F7R5"/>
<dbReference type="GO" id="GO:0003995">
    <property type="term" value="F:acyl-CoA dehydrogenase activity"/>
    <property type="evidence" value="ECO:0007669"/>
    <property type="project" value="InterPro"/>
</dbReference>
<dbReference type="Pfam" id="PF02770">
    <property type="entry name" value="Acyl-CoA_dh_M"/>
    <property type="match status" value="1"/>
</dbReference>
<dbReference type="EMBL" id="FOFT01000002">
    <property type="protein sequence ID" value="SEQ34000.1"/>
    <property type="molecule type" value="Genomic_DNA"/>
</dbReference>
<dbReference type="RefSeq" id="WP_090063803.1">
    <property type="nucleotide sequence ID" value="NZ_FOFT01000002.1"/>
</dbReference>
<evidence type="ECO:0000313" key="9">
    <source>
        <dbReference type="Proteomes" id="UP000199028"/>
    </source>
</evidence>
<accession>A0A1H9F7R5</accession>
<evidence type="ECO:0000256" key="4">
    <source>
        <dbReference type="ARBA" id="ARBA00022827"/>
    </source>
</evidence>
<dbReference type="Proteomes" id="UP000199028">
    <property type="component" value="Unassembled WGS sequence"/>
</dbReference>
<dbReference type="InterPro" id="IPR009075">
    <property type="entry name" value="AcylCo_DH/oxidase_C"/>
</dbReference>
<evidence type="ECO:0000256" key="1">
    <source>
        <dbReference type="ARBA" id="ARBA00001974"/>
    </source>
</evidence>